<dbReference type="PANTHER" id="PTHR24416:SF617">
    <property type="entry name" value="RET ONCOGENE, ISOFORM A"/>
    <property type="match status" value="1"/>
</dbReference>
<dbReference type="Proteomes" id="UP000593567">
    <property type="component" value="Unassembled WGS sequence"/>
</dbReference>
<dbReference type="InterPro" id="IPR020635">
    <property type="entry name" value="Tyr_kinase_cat_dom"/>
</dbReference>
<protein>
    <submittedName>
        <fullName evidence="9">MET</fullName>
    </submittedName>
</protein>
<organism evidence="9 10">
    <name type="scientific">Bugula neritina</name>
    <name type="common">Brown bryozoan</name>
    <name type="synonym">Sertularia neritina</name>
    <dbReference type="NCBI Taxonomy" id="10212"/>
    <lineage>
        <taxon>Eukaryota</taxon>
        <taxon>Metazoa</taxon>
        <taxon>Spiralia</taxon>
        <taxon>Lophotrochozoa</taxon>
        <taxon>Bryozoa</taxon>
        <taxon>Gymnolaemata</taxon>
        <taxon>Cheilostomatida</taxon>
        <taxon>Flustrina</taxon>
        <taxon>Buguloidea</taxon>
        <taxon>Bugulidae</taxon>
        <taxon>Bugula</taxon>
    </lineage>
</organism>
<evidence type="ECO:0000259" key="8">
    <source>
        <dbReference type="PROSITE" id="PS50011"/>
    </source>
</evidence>
<keyword evidence="4" id="KW-0418">Kinase</keyword>
<evidence type="ECO:0000313" key="10">
    <source>
        <dbReference type="Proteomes" id="UP000593567"/>
    </source>
</evidence>
<feature type="domain" description="Protein kinase" evidence="8">
    <location>
        <begin position="1"/>
        <end position="182"/>
    </location>
</feature>
<keyword evidence="5" id="KW-0067">ATP-binding</keyword>
<keyword evidence="1" id="KW-0597">Phosphoprotein</keyword>
<name>A0A7J7IT18_BUGNE</name>
<dbReference type="InterPro" id="IPR050122">
    <property type="entry name" value="RTK"/>
</dbReference>
<gene>
    <name evidence="9" type="ORF">EB796_024632</name>
</gene>
<feature type="compositionally biased region" description="Polar residues" evidence="7">
    <location>
        <begin position="336"/>
        <end position="351"/>
    </location>
</feature>
<feature type="compositionally biased region" description="Polar residues" evidence="7">
    <location>
        <begin position="465"/>
        <end position="489"/>
    </location>
</feature>
<dbReference type="InterPro" id="IPR008266">
    <property type="entry name" value="Tyr_kinase_AS"/>
</dbReference>
<proteinExistence type="predicted"/>
<dbReference type="EMBL" id="VXIV02003434">
    <property type="protein sequence ID" value="KAF6017072.1"/>
    <property type="molecule type" value="Genomic_DNA"/>
</dbReference>
<dbReference type="PRINTS" id="PR00109">
    <property type="entry name" value="TYRKINASE"/>
</dbReference>
<keyword evidence="3" id="KW-0547">Nucleotide-binding</keyword>
<dbReference type="OrthoDB" id="98077at2759"/>
<dbReference type="Gene3D" id="1.10.510.10">
    <property type="entry name" value="Transferase(Phosphotransferase) domain 1"/>
    <property type="match status" value="1"/>
</dbReference>
<evidence type="ECO:0000256" key="3">
    <source>
        <dbReference type="ARBA" id="ARBA00022741"/>
    </source>
</evidence>
<dbReference type="PANTHER" id="PTHR24416">
    <property type="entry name" value="TYROSINE-PROTEIN KINASE RECEPTOR"/>
    <property type="match status" value="1"/>
</dbReference>
<feature type="region of interest" description="Disordered" evidence="7">
    <location>
        <begin position="302"/>
        <end position="356"/>
    </location>
</feature>
<dbReference type="GO" id="GO:0007169">
    <property type="term" value="P:cell surface receptor protein tyrosine kinase signaling pathway"/>
    <property type="evidence" value="ECO:0007669"/>
    <property type="project" value="TreeGrafter"/>
</dbReference>
<dbReference type="InterPro" id="IPR000719">
    <property type="entry name" value="Prot_kinase_dom"/>
</dbReference>
<feature type="region of interest" description="Disordered" evidence="7">
    <location>
        <begin position="383"/>
        <end position="408"/>
    </location>
</feature>
<feature type="compositionally biased region" description="Acidic residues" evidence="7">
    <location>
        <begin position="243"/>
        <end position="253"/>
    </location>
</feature>
<evidence type="ECO:0000313" key="9">
    <source>
        <dbReference type="EMBL" id="KAF6017072.1"/>
    </source>
</evidence>
<dbReference type="SMART" id="SM00219">
    <property type="entry name" value="TyrKc"/>
    <property type="match status" value="1"/>
</dbReference>
<evidence type="ECO:0000256" key="5">
    <source>
        <dbReference type="ARBA" id="ARBA00022840"/>
    </source>
</evidence>
<dbReference type="InterPro" id="IPR001245">
    <property type="entry name" value="Ser-Thr/Tyr_kinase_cat_dom"/>
</dbReference>
<dbReference type="CDD" id="cd00192">
    <property type="entry name" value="PTKc"/>
    <property type="match status" value="1"/>
</dbReference>
<dbReference type="AlphaFoldDB" id="A0A7J7IT18"/>
<feature type="compositionally biased region" description="Polar residues" evidence="7">
    <location>
        <begin position="264"/>
        <end position="276"/>
    </location>
</feature>
<dbReference type="GO" id="GO:0004714">
    <property type="term" value="F:transmembrane receptor protein tyrosine kinase activity"/>
    <property type="evidence" value="ECO:0007669"/>
    <property type="project" value="TreeGrafter"/>
</dbReference>
<sequence length="531" mass="58488">MEKGDLKTLISDEFYEFSAGDLLHFGLQISAGMTYLSSLKFIHRDLRAANCMVDSMFVVKIGDFGLSHDVSESEYYRPQDKSKPLPVKWMALEVLCEGSKYTTQSDVWSFGVLLWELMTRGYQPYADIQNSQIKNYIINGHRLSKPDLVPDKIYDIMTSCWAVEPQGRPTFEELTKVISNLLKQADGSHHGYQTDYTSPLAALDYMNPNSMHGSQLMNNDDWSAIIPLIKANAEDYADTARIEDEDTGSDSDNEPIVFLRGATDQPSTSSLNQELQRMSRRDSQLNDYGLLSNMQDAPIAQASGEQPGASVSDDSDSIPPEIPARHAGLRDEAMSSKGSQSQLIPADQSTESVDELHNNVEPEDSELSSMAFINSLCDSLPTPSLDKNPAKPSVAREPVKSTLSAGSESGASITTLYDEALEVRCPALMHLKGAAQVESMTTVAEDGYLEFETISKSPSSPPQTPENQLQQPPFSLSPISPRSGRNQTWAAKPSSDSTDKFKKPVRKTSSTCLPCEQSKVPESRPPEFLSL</sequence>
<keyword evidence="6" id="KW-0829">Tyrosine-protein kinase</keyword>
<evidence type="ECO:0000256" key="6">
    <source>
        <dbReference type="ARBA" id="ARBA00023137"/>
    </source>
</evidence>
<dbReference type="SUPFAM" id="SSF56112">
    <property type="entry name" value="Protein kinase-like (PK-like)"/>
    <property type="match status" value="1"/>
</dbReference>
<dbReference type="GO" id="GO:0043235">
    <property type="term" value="C:receptor complex"/>
    <property type="evidence" value="ECO:0007669"/>
    <property type="project" value="TreeGrafter"/>
</dbReference>
<evidence type="ECO:0000256" key="2">
    <source>
        <dbReference type="ARBA" id="ARBA00022679"/>
    </source>
</evidence>
<feature type="region of interest" description="Disordered" evidence="7">
    <location>
        <begin position="453"/>
        <end position="531"/>
    </location>
</feature>
<dbReference type="Pfam" id="PF07714">
    <property type="entry name" value="PK_Tyr_Ser-Thr"/>
    <property type="match status" value="1"/>
</dbReference>
<keyword evidence="2" id="KW-0808">Transferase</keyword>
<dbReference type="GO" id="GO:0005524">
    <property type="term" value="F:ATP binding"/>
    <property type="evidence" value="ECO:0007669"/>
    <property type="project" value="UniProtKB-KW"/>
</dbReference>
<feature type="region of interest" description="Disordered" evidence="7">
    <location>
        <begin position="242"/>
        <end position="282"/>
    </location>
</feature>
<keyword evidence="10" id="KW-1185">Reference proteome</keyword>
<dbReference type="PROSITE" id="PS00109">
    <property type="entry name" value="PROTEIN_KINASE_TYR"/>
    <property type="match status" value="1"/>
</dbReference>
<dbReference type="InterPro" id="IPR011009">
    <property type="entry name" value="Kinase-like_dom_sf"/>
</dbReference>
<dbReference type="PROSITE" id="PS50011">
    <property type="entry name" value="PROTEIN_KINASE_DOM"/>
    <property type="match status" value="1"/>
</dbReference>
<dbReference type="FunFam" id="1.10.510.10:FF:000554">
    <property type="entry name" value="Predicted protein"/>
    <property type="match status" value="1"/>
</dbReference>
<evidence type="ECO:0000256" key="4">
    <source>
        <dbReference type="ARBA" id="ARBA00022777"/>
    </source>
</evidence>
<reference evidence="9" key="1">
    <citation type="submission" date="2020-06" db="EMBL/GenBank/DDBJ databases">
        <title>Draft genome of Bugula neritina, a colonial animal packing powerful symbionts and potential medicines.</title>
        <authorList>
            <person name="Rayko M."/>
        </authorList>
    </citation>
    <scope>NUCLEOTIDE SEQUENCE [LARGE SCALE GENOMIC DNA]</scope>
    <source>
        <strain evidence="9">Kwan_BN1</strain>
    </source>
</reference>
<accession>A0A7J7IT18</accession>
<dbReference type="GO" id="GO:0005886">
    <property type="term" value="C:plasma membrane"/>
    <property type="evidence" value="ECO:0007669"/>
    <property type="project" value="TreeGrafter"/>
</dbReference>
<evidence type="ECO:0000256" key="7">
    <source>
        <dbReference type="SAM" id="MobiDB-lite"/>
    </source>
</evidence>
<comment type="caution">
    <text evidence="9">The sequence shown here is derived from an EMBL/GenBank/DDBJ whole genome shotgun (WGS) entry which is preliminary data.</text>
</comment>
<evidence type="ECO:0000256" key="1">
    <source>
        <dbReference type="ARBA" id="ARBA00022553"/>
    </source>
</evidence>